<dbReference type="GO" id="GO:0016887">
    <property type="term" value="F:ATP hydrolysis activity"/>
    <property type="evidence" value="ECO:0007669"/>
    <property type="project" value="InterPro"/>
</dbReference>
<keyword evidence="3" id="KW-1185">Reference proteome</keyword>
<feature type="domain" description="ORC1/DEAH AAA+ ATPase" evidence="1">
    <location>
        <begin position="30"/>
        <end position="143"/>
    </location>
</feature>
<dbReference type="PANTHER" id="PTHR35894">
    <property type="entry name" value="GENERAL SECRETION PATHWAY PROTEIN A-RELATED"/>
    <property type="match status" value="1"/>
</dbReference>
<name>A0AB37UTQ5_9CYAN</name>
<protein>
    <submittedName>
        <fullName evidence="2">Transposase</fullName>
    </submittedName>
</protein>
<accession>A0AB37UTQ5</accession>
<dbReference type="InterPro" id="IPR052026">
    <property type="entry name" value="ExeA_AAA_ATPase_DNA-bind"/>
</dbReference>
<evidence type="ECO:0000259" key="1">
    <source>
        <dbReference type="Pfam" id="PF13401"/>
    </source>
</evidence>
<reference evidence="2 3" key="1">
    <citation type="journal article" date="2019" name="Genome Biol. Evol.">
        <title>Day and night: Metabolic profiles and evolutionary relationships of six axenic non-marine cyanobacteria.</title>
        <authorList>
            <person name="Will S.E."/>
            <person name="Henke P."/>
            <person name="Boedeker C."/>
            <person name="Huang S."/>
            <person name="Brinkmann H."/>
            <person name="Rohde M."/>
            <person name="Jarek M."/>
            <person name="Friedl T."/>
            <person name="Seufert S."/>
            <person name="Schumacher M."/>
            <person name="Overmann J."/>
            <person name="Neumann-Schaal M."/>
            <person name="Petersen J."/>
        </authorList>
    </citation>
    <scope>NUCLEOTIDE SEQUENCE [LARGE SCALE GENOMIC DNA]</scope>
    <source>
        <strain evidence="2 3">SAG 39.79</strain>
    </source>
</reference>
<dbReference type="RefSeq" id="WP_106166349.1">
    <property type="nucleotide sequence ID" value="NZ_JAVKZF010000005.1"/>
</dbReference>
<dbReference type="Pfam" id="PF13401">
    <property type="entry name" value="AAA_22"/>
    <property type="match status" value="1"/>
</dbReference>
<dbReference type="AlphaFoldDB" id="A0AB37UTQ5"/>
<evidence type="ECO:0000313" key="2">
    <source>
        <dbReference type="EMBL" id="RUT14472.1"/>
    </source>
</evidence>
<dbReference type="InterPro" id="IPR049945">
    <property type="entry name" value="AAA_22"/>
</dbReference>
<gene>
    <name evidence="2" type="primary">tnpA</name>
    <name evidence="2" type="ORF">DSM107010_00180</name>
</gene>
<dbReference type="InterPro" id="IPR027417">
    <property type="entry name" value="P-loop_NTPase"/>
</dbReference>
<dbReference type="PANTHER" id="PTHR35894:SF5">
    <property type="entry name" value="MU-LIKE PROPHAGE FLUMU DNA TRANSPOSITION PROTEIN B"/>
    <property type="match status" value="1"/>
</dbReference>
<organism evidence="2 3">
    <name type="scientific">Chroococcidiopsis cubana SAG 39.79</name>
    <dbReference type="NCBI Taxonomy" id="388085"/>
    <lineage>
        <taxon>Bacteria</taxon>
        <taxon>Bacillati</taxon>
        <taxon>Cyanobacteriota</taxon>
        <taxon>Cyanophyceae</taxon>
        <taxon>Chroococcidiopsidales</taxon>
        <taxon>Chroococcidiopsidaceae</taxon>
        <taxon>Chroococcidiopsis</taxon>
    </lineage>
</organism>
<dbReference type="SUPFAM" id="SSF52540">
    <property type="entry name" value="P-loop containing nucleoside triphosphate hydrolases"/>
    <property type="match status" value="1"/>
</dbReference>
<dbReference type="Proteomes" id="UP000282574">
    <property type="component" value="Unassembled WGS sequence"/>
</dbReference>
<proteinExistence type="predicted"/>
<dbReference type="Gene3D" id="3.40.50.300">
    <property type="entry name" value="P-loop containing nucleotide triphosphate hydrolases"/>
    <property type="match status" value="1"/>
</dbReference>
<dbReference type="EMBL" id="RSCK01000001">
    <property type="protein sequence ID" value="RUT14472.1"/>
    <property type="molecule type" value="Genomic_DNA"/>
</dbReference>
<comment type="caution">
    <text evidence="2">The sequence shown here is derived from an EMBL/GenBank/DDBJ whole genome shotgun (WGS) entry which is preliminary data.</text>
</comment>
<sequence length="239" mass="27295">MRYKIVTTKNIVSLSSGFQESQRREPGIPRMGLIYAPTGFGKTTAAAWLVNRENGIYVRAVSLWSPTTMLMAILAELSIAPPRFPAQMLQAIVAQMKLSQRPLFIDEADYLLHNPRMVDAARDIHDRAELPVWLIGSQKLEKQIAQRKIVAGRISQWVKFSPCDLEDTQRLAKELCLVEVQVDLLERLHQAAKGSIRSIAVGLSRIEAFAKVQQWNEIDAKQWADRPFFFTWQVDYQEE</sequence>
<evidence type="ECO:0000313" key="3">
    <source>
        <dbReference type="Proteomes" id="UP000282574"/>
    </source>
</evidence>